<feature type="region of interest" description="Disordered" evidence="1">
    <location>
        <begin position="1"/>
        <end position="141"/>
    </location>
</feature>
<evidence type="ECO:0000256" key="1">
    <source>
        <dbReference type="SAM" id="MobiDB-lite"/>
    </source>
</evidence>
<dbReference type="AlphaFoldDB" id="A0A9W9HZG5"/>
<evidence type="ECO:0000313" key="2">
    <source>
        <dbReference type="EMBL" id="KAJ5160631.1"/>
    </source>
</evidence>
<keyword evidence="3" id="KW-1185">Reference proteome</keyword>
<name>A0A9W9HZG5_9EURO</name>
<dbReference type="EMBL" id="JAPQKN010000004">
    <property type="protein sequence ID" value="KAJ5160631.1"/>
    <property type="molecule type" value="Genomic_DNA"/>
</dbReference>
<feature type="compositionally biased region" description="Basic and acidic residues" evidence="1">
    <location>
        <begin position="40"/>
        <end position="50"/>
    </location>
</feature>
<dbReference type="GeneID" id="81428935"/>
<gene>
    <name evidence="2" type="ORF">N7482_007635</name>
</gene>
<reference evidence="2" key="2">
    <citation type="journal article" date="2023" name="IMA Fungus">
        <title>Comparative genomic study of the Penicillium genus elucidates a diverse pangenome and 15 lateral gene transfer events.</title>
        <authorList>
            <person name="Petersen C."/>
            <person name="Sorensen T."/>
            <person name="Nielsen M.R."/>
            <person name="Sondergaard T.E."/>
            <person name="Sorensen J.L."/>
            <person name="Fitzpatrick D.A."/>
            <person name="Frisvad J.C."/>
            <person name="Nielsen K.L."/>
        </authorList>
    </citation>
    <scope>NUCLEOTIDE SEQUENCE</scope>
    <source>
        <strain evidence="2">IBT 26290</strain>
    </source>
</reference>
<comment type="caution">
    <text evidence="2">The sequence shown here is derived from an EMBL/GenBank/DDBJ whole genome shotgun (WGS) entry which is preliminary data.</text>
</comment>
<accession>A0A9W9HZG5</accession>
<sequence>MDRPLAHDENPHVTTPAVHTGRLLQCETLPSNGPQTMGERPGKRQKDEAKGPNSGSLHSRWVAHPFPFPIGPTVPDDTIFQDGPNERPRKRRGGKGSMMQAVAPPAGVDMCGQGNWLGSLPQSGPHALGKASPHCHPEPSD</sequence>
<proteinExistence type="predicted"/>
<dbReference type="Proteomes" id="UP001149163">
    <property type="component" value="Unassembled WGS sequence"/>
</dbReference>
<dbReference type="RefSeq" id="XP_056542188.1">
    <property type="nucleotide sequence ID" value="XM_056689759.1"/>
</dbReference>
<organism evidence="2 3">
    <name type="scientific">Penicillium canariense</name>
    <dbReference type="NCBI Taxonomy" id="189055"/>
    <lineage>
        <taxon>Eukaryota</taxon>
        <taxon>Fungi</taxon>
        <taxon>Dikarya</taxon>
        <taxon>Ascomycota</taxon>
        <taxon>Pezizomycotina</taxon>
        <taxon>Eurotiomycetes</taxon>
        <taxon>Eurotiomycetidae</taxon>
        <taxon>Eurotiales</taxon>
        <taxon>Aspergillaceae</taxon>
        <taxon>Penicillium</taxon>
    </lineage>
</organism>
<feature type="compositionally biased region" description="Basic and acidic residues" evidence="1">
    <location>
        <begin position="1"/>
        <end position="11"/>
    </location>
</feature>
<protein>
    <submittedName>
        <fullName evidence="2">Uncharacterized protein</fullName>
    </submittedName>
</protein>
<evidence type="ECO:0000313" key="3">
    <source>
        <dbReference type="Proteomes" id="UP001149163"/>
    </source>
</evidence>
<reference evidence="2" key="1">
    <citation type="submission" date="2022-11" db="EMBL/GenBank/DDBJ databases">
        <authorList>
            <person name="Petersen C."/>
        </authorList>
    </citation>
    <scope>NUCLEOTIDE SEQUENCE</scope>
    <source>
        <strain evidence="2">IBT 26290</strain>
    </source>
</reference>